<dbReference type="Gene3D" id="3.40.50.1820">
    <property type="entry name" value="alpha/beta hydrolase"/>
    <property type="match status" value="1"/>
</dbReference>
<dbReference type="PROSITE" id="PS01174">
    <property type="entry name" value="LIPASE_GDXG_SER"/>
    <property type="match status" value="1"/>
</dbReference>
<protein>
    <submittedName>
        <fullName evidence="5">Alpha/beta hydrolase</fullName>
    </submittedName>
</protein>
<evidence type="ECO:0000256" key="3">
    <source>
        <dbReference type="PROSITE-ProRule" id="PRU10038"/>
    </source>
</evidence>
<dbReference type="InterPro" id="IPR013094">
    <property type="entry name" value="AB_hydrolase_3"/>
</dbReference>
<dbReference type="GO" id="GO:0016787">
    <property type="term" value="F:hydrolase activity"/>
    <property type="evidence" value="ECO:0007669"/>
    <property type="project" value="UniProtKB-KW"/>
</dbReference>
<comment type="caution">
    <text evidence="5">The sequence shown here is derived from an EMBL/GenBank/DDBJ whole genome shotgun (WGS) entry which is preliminary data.</text>
</comment>
<dbReference type="InterPro" id="IPR019826">
    <property type="entry name" value="Carboxylesterase_B_AS"/>
</dbReference>
<name>A0ABV6G7X8_9GAMM</name>
<dbReference type="Proteomes" id="UP001589814">
    <property type="component" value="Unassembled WGS sequence"/>
</dbReference>
<evidence type="ECO:0000313" key="5">
    <source>
        <dbReference type="EMBL" id="MFC0269746.1"/>
    </source>
</evidence>
<dbReference type="Pfam" id="PF07859">
    <property type="entry name" value="Abhydrolase_3"/>
    <property type="match status" value="1"/>
</dbReference>
<comment type="similarity">
    <text evidence="1">Belongs to the 'GDXG' lipolytic enzyme family.</text>
</comment>
<proteinExistence type="inferred from homology"/>
<dbReference type="PANTHER" id="PTHR48081">
    <property type="entry name" value="AB HYDROLASE SUPERFAMILY PROTEIN C4A8.06C"/>
    <property type="match status" value="1"/>
</dbReference>
<evidence type="ECO:0000256" key="1">
    <source>
        <dbReference type="ARBA" id="ARBA00010515"/>
    </source>
</evidence>
<reference evidence="5 6" key="1">
    <citation type="submission" date="2024-09" db="EMBL/GenBank/DDBJ databases">
        <authorList>
            <person name="Sun Q."/>
            <person name="Mori K."/>
        </authorList>
    </citation>
    <scope>NUCLEOTIDE SEQUENCE [LARGE SCALE GENOMIC DNA]</scope>
    <source>
        <strain evidence="5 6">CCM 7415</strain>
    </source>
</reference>
<dbReference type="InterPro" id="IPR029058">
    <property type="entry name" value="AB_hydrolase_fold"/>
</dbReference>
<evidence type="ECO:0000259" key="4">
    <source>
        <dbReference type="Pfam" id="PF07859"/>
    </source>
</evidence>
<dbReference type="RefSeq" id="WP_019952013.1">
    <property type="nucleotide sequence ID" value="NZ_JBHLVX010000067.1"/>
</dbReference>
<dbReference type="EMBL" id="JBHLVX010000067">
    <property type="protein sequence ID" value="MFC0269746.1"/>
    <property type="molecule type" value="Genomic_DNA"/>
</dbReference>
<dbReference type="PROSITE" id="PS00122">
    <property type="entry name" value="CARBOXYLESTERASE_B_1"/>
    <property type="match status" value="1"/>
</dbReference>
<evidence type="ECO:0000256" key="2">
    <source>
        <dbReference type="ARBA" id="ARBA00022801"/>
    </source>
</evidence>
<dbReference type="PANTHER" id="PTHR48081:SF8">
    <property type="entry name" value="ALPHA_BETA HYDROLASE FOLD-3 DOMAIN-CONTAINING PROTEIN-RELATED"/>
    <property type="match status" value="1"/>
</dbReference>
<keyword evidence="6" id="KW-1185">Reference proteome</keyword>
<organism evidence="5 6">
    <name type="scientific">Kushneria aurantia</name>
    <dbReference type="NCBI Taxonomy" id="504092"/>
    <lineage>
        <taxon>Bacteria</taxon>
        <taxon>Pseudomonadati</taxon>
        <taxon>Pseudomonadota</taxon>
        <taxon>Gammaproteobacteria</taxon>
        <taxon>Oceanospirillales</taxon>
        <taxon>Halomonadaceae</taxon>
        <taxon>Kushneria</taxon>
    </lineage>
</organism>
<sequence>MTLDPQFAHWLEEAAANAPDVSGLSVQERRRIADRGNLALQTDPAEYSVADVEERRFKCDGHEIGVRIYHPTVHGTRSTRPVTVFYHGGGFVTGSVETYDVICRALCRASKSILVSVDYRLAPEHPFPAAAEDALAALRFVGDNAGSFGGDATRIALAGDSAGGQLAALTALRARDEGGPAVMGQCLLYPQLDASPQGLASLERFAEGHGYTRAMRDWYLSQYLVDDEARDHPFNTLLSRHDLAGVAPALVLTAEYDPVGDEGVRYAERLAAQGVTVRHSRYFGMIHAFVRRLGQHRQADQAIEECGAWLRTALSPGSGSAG</sequence>
<evidence type="ECO:0000313" key="6">
    <source>
        <dbReference type="Proteomes" id="UP001589814"/>
    </source>
</evidence>
<dbReference type="SUPFAM" id="SSF53474">
    <property type="entry name" value="alpha/beta-Hydrolases"/>
    <property type="match status" value="1"/>
</dbReference>
<dbReference type="InterPro" id="IPR033140">
    <property type="entry name" value="Lipase_GDXG_put_SER_AS"/>
</dbReference>
<feature type="active site" evidence="3">
    <location>
        <position position="161"/>
    </location>
</feature>
<dbReference type="InterPro" id="IPR050300">
    <property type="entry name" value="GDXG_lipolytic_enzyme"/>
</dbReference>
<accession>A0ABV6G7X8</accession>
<keyword evidence="2 5" id="KW-0378">Hydrolase</keyword>
<feature type="domain" description="Alpha/beta hydrolase fold-3" evidence="4">
    <location>
        <begin position="84"/>
        <end position="290"/>
    </location>
</feature>
<gene>
    <name evidence="5" type="ORF">ACFFHW_17420</name>
</gene>